<accession>A0A8C9DCQ8</accession>
<name>A0A8C9DCQ8_PANLE</name>
<dbReference type="Ensembl" id="ENSPLOT00000034041.1">
    <property type="protein sequence ID" value="ENSPLOP00000030847.1"/>
    <property type="gene ID" value="ENSPLOG00000022531.1"/>
</dbReference>
<sequence length="146" mass="16125">MQSGGGVKTNDTSTLNSLCGYAWVYVWEGKQRCRLSSFFLPRPPSPASSLTHTGFGTNSGVVRDEALGWGREGELCVKCLLEMHCGVFSCMGNRLCQAFPHFPYLSHLVSCLCSQLCLILFASCTKLIFFQSLKTELTWLGCCVFC</sequence>
<protein>
    <submittedName>
        <fullName evidence="1">Uncharacterized protein</fullName>
    </submittedName>
</protein>
<evidence type="ECO:0000313" key="2">
    <source>
        <dbReference type="Proteomes" id="UP000694399"/>
    </source>
</evidence>
<dbReference type="Proteomes" id="UP000694399">
    <property type="component" value="Unassembled WGS sequence"/>
</dbReference>
<evidence type="ECO:0000313" key="1">
    <source>
        <dbReference type="Ensembl" id="ENSPLOP00000030847.1"/>
    </source>
</evidence>
<reference evidence="1" key="2">
    <citation type="submission" date="2025-09" db="UniProtKB">
        <authorList>
            <consortium name="Ensembl"/>
        </authorList>
    </citation>
    <scope>IDENTIFICATION</scope>
</reference>
<proteinExistence type="predicted"/>
<dbReference type="GeneTree" id="ENSGT00910000146900"/>
<keyword evidence="2" id="KW-1185">Reference proteome</keyword>
<dbReference type="OMA" id="SCMGNRL"/>
<dbReference type="AlphaFoldDB" id="A0A8C9DCQ8"/>
<reference evidence="1" key="1">
    <citation type="submission" date="2025-08" db="UniProtKB">
        <authorList>
            <consortium name="Ensembl"/>
        </authorList>
    </citation>
    <scope>IDENTIFICATION</scope>
</reference>
<organism evidence="1 2">
    <name type="scientific">Panthera leo</name>
    <name type="common">Lion</name>
    <dbReference type="NCBI Taxonomy" id="9689"/>
    <lineage>
        <taxon>Eukaryota</taxon>
        <taxon>Metazoa</taxon>
        <taxon>Chordata</taxon>
        <taxon>Craniata</taxon>
        <taxon>Vertebrata</taxon>
        <taxon>Euteleostomi</taxon>
        <taxon>Mammalia</taxon>
        <taxon>Eutheria</taxon>
        <taxon>Laurasiatheria</taxon>
        <taxon>Carnivora</taxon>
        <taxon>Feliformia</taxon>
        <taxon>Felidae</taxon>
        <taxon>Pantherinae</taxon>
        <taxon>Panthera</taxon>
    </lineage>
</organism>